<dbReference type="EMBL" id="CP000153">
    <property type="protein sequence ID" value="ABB44045.1"/>
    <property type="molecule type" value="Genomic_DNA"/>
</dbReference>
<dbReference type="Pfam" id="PF21651">
    <property type="entry name" value="DUF6858"/>
    <property type="match status" value="1"/>
</dbReference>
<keyword evidence="2" id="KW-1185">Reference proteome</keyword>
<dbReference type="InterPro" id="IPR049204">
    <property type="entry name" value="DUF6858"/>
</dbReference>
<dbReference type="Proteomes" id="UP000002714">
    <property type="component" value="Chromosome"/>
</dbReference>
<sequence>MKKTVFMDKYPVCSIEFLKSEMRLSSTKEIVEYFKEMIASHPVAEFIAIFDHYAHTKKLGGPIMDGLLDAQNVVFCFGQAIPATKILAVRPRSIGICEFEDKIVIDFMEPPKEELNKVMEDWTKGLKL</sequence>
<organism evidence="1 2">
    <name type="scientific">Sulfurimonas denitrificans (strain ATCC 33889 / DSM 1251)</name>
    <name type="common">Thiomicrospira denitrificans (strain ATCC 33889 / DSM 1251)</name>
    <dbReference type="NCBI Taxonomy" id="326298"/>
    <lineage>
        <taxon>Bacteria</taxon>
        <taxon>Pseudomonadati</taxon>
        <taxon>Campylobacterota</taxon>
        <taxon>Epsilonproteobacteria</taxon>
        <taxon>Campylobacterales</taxon>
        <taxon>Sulfurimonadaceae</taxon>
        <taxon>Sulfurimonas</taxon>
    </lineage>
</organism>
<dbReference type="KEGG" id="tdn:Suden_0766"/>
<evidence type="ECO:0000313" key="1">
    <source>
        <dbReference type="EMBL" id="ABB44045.1"/>
    </source>
</evidence>
<gene>
    <name evidence="1" type="ordered locus">Suden_0766</name>
</gene>
<protein>
    <recommendedName>
        <fullName evidence="3">DUF302 domain-containing protein</fullName>
    </recommendedName>
</protein>
<dbReference type="eggNOG" id="ENOG5031Y5N">
    <property type="taxonomic scope" value="Bacteria"/>
</dbReference>
<name>Q30SI6_SULDN</name>
<dbReference type="RefSeq" id="WP_011372398.1">
    <property type="nucleotide sequence ID" value="NC_007575.1"/>
</dbReference>
<dbReference type="OrthoDB" id="597829at2"/>
<dbReference type="HOGENOM" id="CLU_1937128_0_0_7"/>
<dbReference type="AlphaFoldDB" id="Q30SI6"/>
<reference evidence="1 2" key="1">
    <citation type="journal article" date="2008" name="Appl. Environ. Microbiol.">
        <title>Genome of the epsilonproteobacterial chemolithoautotroph Sulfurimonas denitrificans.</title>
        <authorList>
            <person name="Sievert S.M."/>
            <person name="Scott K.M."/>
            <person name="Klotz M.G."/>
            <person name="Chain P.S.G."/>
            <person name="Hauser L.J."/>
            <person name="Hemp J."/>
            <person name="Huegler M."/>
            <person name="Land M."/>
            <person name="Lapidus A."/>
            <person name="Larimer F.W."/>
            <person name="Lucas S."/>
            <person name="Malfatti S.A."/>
            <person name="Meyer F."/>
            <person name="Paulsen I.T."/>
            <person name="Ren Q."/>
            <person name="Simon J."/>
            <person name="Bailey K."/>
            <person name="Diaz E."/>
            <person name="Fitzpatrick K.A."/>
            <person name="Glover B."/>
            <person name="Gwatney N."/>
            <person name="Korajkic A."/>
            <person name="Long A."/>
            <person name="Mobberley J.M."/>
            <person name="Pantry S.N."/>
            <person name="Pazder G."/>
            <person name="Peterson S."/>
            <person name="Quintanilla J.D."/>
            <person name="Sprinkle R."/>
            <person name="Stephens J."/>
            <person name="Thomas P."/>
            <person name="Vaughn R."/>
            <person name="Weber M.J."/>
            <person name="Wooten L.L."/>
        </authorList>
    </citation>
    <scope>NUCLEOTIDE SEQUENCE [LARGE SCALE GENOMIC DNA]</scope>
    <source>
        <strain evidence="2">ATCC 33889 / DSM 1251</strain>
    </source>
</reference>
<evidence type="ECO:0000313" key="2">
    <source>
        <dbReference type="Proteomes" id="UP000002714"/>
    </source>
</evidence>
<dbReference type="STRING" id="326298.Suden_0766"/>
<evidence type="ECO:0008006" key="3">
    <source>
        <dbReference type="Google" id="ProtNLM"/>
    </source>
</evidence>
<proteinExistence type="predicted"/>
<accession>Q30SI6</accession>